<evidence type="ECO:0000313" key="3">
    <source>
        <dbReference type="EMBL" id="PCG07777.1"/>
    </source>
</evidence>
<dbReference type="Proteomes" id="UP000218784">
    <property type="component" value="Unassembled WGS sequence"/>
</dbReference>
<dbReference type="SFLD" id="SFLDG00358">
    <property type="entry name" value="Main_(cytGST)"/>
    <property type="match status" value="1"/>
</dbReference>
<dbReference type="PANTHER" id="PTHR44051:SF8">
    <property type="entry name" value="GLUTATHIONE S-TRANSFERASE GSTA"/>
    <property type="match status" value="1"/>
</dbReference>
<keyword evidence="3" id="KW-0808">Transferase</keyword>
<dbReference type="InterPro" id="IPR040079">
    <property type="entry name" value="Glutathione_S-Trfase"/>
</dbReference>
<dbReference type="PROSITE" id="PS50405">
    <property type="entry name" value="GST_CTER"/>
    <property type="match status" value="1"/>
</dbReference>
<dbReference type="PROSITE" id="PS50404">
    <property type="entry name" value="GST_NTER"/>
    <property type="match status" value="1"/>
</dbReference>
<protein>
    <submittedName>
        <fullName evidence="3">Glutathione S-transferase</fullName>
    </submittedName>
</protein>
<comment type="caution">
    <text evidence="3">The sequence shown here is derived from an EMBL/GenBank/DDBJ whole genome shotgun (WGS) entry which is preliminary data.</text>
</comment>
<dbReference type="InterPro" id="IPR034345">
    <property type="entry name" value="Gtt2-like_N"/>
</dbReference>
<dbReference type="EMBL" id="NWVD01000011">
    <property type="protein sequence ID" value="PCG07777.1"/>
    <property type="molecule type" value="Genomic_DNA"/>
</dbReference>
<dbReference type="SUPFAM" id="SSF52833">
    <property type="entry name" value="Thioredoxin-like"/>
    <property type="match status" value="1"/>
</dbReference>
<dbReference type="Pfam" id="PF00043">
    <property type="entry name" value="GST_C"/>
    <property type="match status" value="1"/>
</dbReference>
<evidence type="ECO:0000313" key="4">
    <source>
        <dbReference type="Proteomes" id="UP000218784"/>
    </source>
</evidence>
<reference evidence="3 4" key="1">
    <citation type="submission" date="2017-09" db="EMBL/GenBank/DDBJ databases">
        <title>Sphingomonas ginsenosidimutans KACC 14949, whole genome shotgun sequence.</title>
        <authorList>
            <person name="Feng G."/>
            <person name="Zhu H."/>
        </authorList>
    </citation>
    <scope>NUCLEOTIDE SEQUENCE [LARGE SCALE GENOMIC DNA]</scope>
    <source>
        <strain evidence="3 4">KACC 14949</strain>
    </source>
</reference>
<feature type="domain" description="GST N-terminal" evidence="1">
    <location>
        <begin position="1"/>
        <end position="81"/>
    </location>
</feature>
<dbReference type="RefSeq" id="WP_096613870.1">
    <property type="nucleotide sequence ID" value="NZ_NWVD01000011.1"/>
</dbReference>
<dbReference type="InterPro" id="IPR004045">
    <property type="entry name" value="Glutathione_S-Trfase_N"/>
</dbReference>
<dbReference type="InterPro" id="IPR036282">
    <property type="entry name" value="Glutathione-S-Trfase_C_sf"/>
</dbReference>
<dbReference type="Gene3D" id="1.20.1050.10">
    <property type="match status" value="1"/>
</dbReference>
<name>A0A2A4HVR8_9SPHN</name>
<sequence length="210" mass="23138">MKLYDAAWAPSPRRVRVYLAEKAIQVERVPIDLATGEHLGEAYRALVPRGVVPALELDDGEVIVESSAICRFFEALHPEPPLFGVRPVEVARIEGWTRRIEAEGYAAAAYALRNGVPAFAGRGLPGHWPEVAQIPALVDRARVMWAGFAAALDRQLSQNEWVAGDRYSFADITALVTIDFARRARLTLPEGAEHIARWYGIVTARPSAEA</sequence>
<dbReference type="PANTHER" id="PTHR44051">
    <property type="entry name" value="GLUTATHIONE S-TRANSFERASE-RELATED"/>
    <property type="match status" value="1"/>
</dbReference>
<evidence type="ECO:0000259" key="1">
    <source>
        <dbReference type="PROSITE" id="PS50404"/>
    </source>
</evidence>
<dbReference type="GO" id="GO:0016740">
    <property type="term" value="F:transferase activity"/>
    <property type="evidence" value="ECO:0007669"/>
    <property type="project" value="UniProtKB-KW"/>
</dbReference>
<evidence type="ECO:0000259" key="2">
    <source>
        <dbReference type="PROSITE" id="PS50405"/>
    </source>
</evidence>
<feature type="domain" description="GST C-terminal" evidence="2">
    <location>
        <begin position="86"/>
        <end position="210"/>
    </location>
</feature>
<dbReference type="InterPro" id="IPR004046">
    <property type="entry name" value="GST_C"/>
</dbReference>
<dbReference type="AlphaFoldDB" id="A0A2A4HVR8"/>
<keyword evidence="4" id="KW-1185">Reference proteome</keyword>
<dbReference type="Pfam" id="PF13409">
    <property type="entry name" value="GST_N_2"/>
    <property type="match status" value="1"/>
</dbReference>
<dbReference type="SFLD" id="SFLDS00019">
    <property type="entry name" value="Glutathione_Transferase_(cytos"/>
    <property type="match status" value="1"/>
</dbReference>
<dbReference type="InterPro" id="IPR010987">
    <property type="entry name" value="Glutathione-S-Trfase_C-like"/>
</dbReference>
<dbReference type="SUPFAM" id="SSF47616">
    <property type="entry name" value="GST C-terminal domain-like"/>
    <property type="match status" value="1"/>
</dbReference>
<accession>A0A2A4HVR8</accession>
<gene>
    <name evidence="3" type="ORF">COA17_16495</name>
</gene>
<dbReference type="CDD" id="cd03051">
    <property type="entry name" value="GST_N_GTT2_like"/>
    <property type="match status" value="1"/>
</dbReference>
<proteinExistence type="predicted"/>
<organism evidence="3 4">
    <name type="scientific">Sphingomonas ginsenosidimutans</name>
    <dbReference type="NCBI Taxonomy" id="862134"/>
    <lineage>
        <taxon>Bacteria</taxon>
        <taxon>Pseudomonadati</taxon>
        <taxon>Pseudomonadota</taxon>
        <taxon>Alphaproteobacteria</taxon>
        <taxon>Sphingomonadales</taxon>
        <taxon>Sphingomonadaceae</taxon>
        <taxon>Sphingomonas</taxon>
    </lineage>
</organism>
<dbReference type="Gene3D" id="3.40.30.10">
    <property type="entry name" value="Glutaredoxin"/>
    <property type="match status" value="1"/>
</dbReference>
<dbReference type="InterPro" id="IPR036249">
    <property type="entry name" value="Thioredoxin-like_sf"/>
</dbReference>